<keyword evidence="5" id="KW-1185">Reference proteome</keyword>
<evidence type="ECO:0000256" key="1">
    <source>
        <dbReference type="ARBA" id="ARBA00022679"/>
    </source>
</evidence>
<reference evidence="4" key="1">
    <citation type="submission" date="2022-12" db="EMBL/GenBank/DDBJ databases">
        <title>Draft genome assemblies for two species of Escallonia (Escalloniales).</title>
        <authorList>
            <person name="Chanderbali A."/>
            <person name="Dervinis C."/>
            <person name="Anghel I."/>
            <person name="Soltis D."/>
            <person name="Soltis P."/>
            <person name="Zapata F."/>
        </authorList>
    </citation>
    <scope>NUCLEOTIDE SEQUENCE</scope>
    <source>
        <strain evidence="4">UCBG92.1500</strain>
        <tissue evidence="4">Leaf</tissue>
    </source>
</reference>
<gene>
    <name evidence="4" type="ORF">RJ640_027766</name>
</gene>
<feature type="domain" description="Chalcone/stilbene synthase N-terminal" evidence="3">
    <location>
        <begin position="264"/>
        <end position="330"/>
    </location>
</feature>
<sequence length="334" mass="35933">MSNQNTIIVIRRKFCYALPMTSSNKRKEAAEKYVDAIDDDIPTFVHRRHASYVPPHEERKVEQAITMDYKRVLAGMKACETAETAAKEARMQEDVELVNKNALELLKNLAATSSKESPSQVEEFRAGLRGPSWWLWCYVGNSNSIAEDSTAGVGSVGFLVAESLFLSSFADVEEDDDGDDADGGEYGRDGSCDEFGEGGFGFGGLGEGEEEGGNVGREGCGGRGGRWWWWGGEGRKEGGLRRHAQHRLPAHQAPQPPPLCQEAEGCFAGGTVLHLAKDLAKNNVGACILVVCSEITAVTFRGPSDTHLDSLVGHALFGDGAIAVIVGVDPDVSV</sequence>
<organism evidence="4 5">
    <name type="scientific">Escallonia rubra</name>
    <dbReference type="NCBI Taxonomy" id="112253"/>
    <lineage>
        <taxon>Eukaryota</taxon>
        <taxon>Viridiplantae</taxon>
        <taxon>Streptophyta</taxon>
        <taxon>Embryophyta</taxon>
        <taxon>Tracheophyta</taxon>
        <taxon>Spermatophyta</taxon>
        <taxon>Magnoliopsida</taxon>
        <taxon>eudicotyledons</taxon>
        <taxon>Gunneridae</taxon>
        <taxon>Pentapetalae</taxon>
        <taxon>asterids</taxon>
        <taxon>campanulids</taxon>
        <taxon>Escalloniales</taxon>
        <taxon>Escalloniaceae</taxon>
        <taxon>Escallonia</taxon>
    </lineage>
</organism>
<dbReference type="GO" id="GO:0030639">
    <property type="term" value="P:polyketide biosynthetic process"/>
    <property type="evidence" value="ECO:0007669"/>
    <property type="project" value="TreeGrafter"/>
</dbReference>
<protein>
    <recommendedName>
        <fullName evidence="3">Chalcone/stilbene synthase N-terminal domain-containing protein</fullName>
    </recommendedName>
</protein>
<evidence type="ECO:0000313" key="4">
    <source>
        <dbReference type="EMBL" id="KAK2977153.1"/>
    </source>
</evidence>
<dbReference type="Gene3D" id="3.40.47.10">
    <property type="match status" value="1"/>
</dbReference>
<dbReference type="SUPFAM" id="SSF53901">
    <property type="entry name" value="Thiolase-like"/>
    <property type="match status" value="1"/>
</dbReference>
<dbReference type="Pfam" id="PF00195">
    <property type="entry name" value="Chal_sti_synt_N"/>
    <property type="match status" value="1"/>
</dbReference>
<name>A0AA88R164_9ASTE</name>
<dbReference type="PANTHER" id="PTHR11877">
    <property type="entry name" value="HYDROXYMETHYLGLUTARYL-COA SYNTHASE"/>
    <property type="match status" value="1"/>
</dbReference>
<accession>A0AA88R164</accession>
<dbReference type="Proteomes" id="UP001187471">
    <property type="component" value="Unassembled WGS sequence"/>
</dbReference>
<dbReference type="EMBL" id="JAVXUO010002005">
    <property type="protein sequence ID" value="KAK2977153.1"/>
    <property type="molecule type" value="Genomic_DNA"/>
</dbReference>
<evidence type="ECO:0000313" key="5">
    <source>
        <dbReference type="Proteomes" id="UP001187471"/>
    </source>
</evidence>
<keyword evidence="2" id="KW-0012">Acyltransferase</keyword>
<dbReference type="InterPro" id="IPR001099">
    <property type="entry name" value="Chalcone/stilbene_synt_N"/>
</dbReference>
<dbReference type="InterPro" id="IPR016039">
    <property type="entry name" value="Thiolase-like"/>
</dbReference>
<dbReference type="PANTHER" id="PTHR11877:SF14">
    <property type="entry name" value="CHALCONE SYNTHASE"/>
    <property type="match status" value="1"/>
</dbReference>
<proteinExistence type="predicted"/>
<keyword evidence="1" id="KW-0808">Transferase</keyword>
<comment type="caution">
    <text evidence="4">The sequence shown here is derived from an EMBL/GenBank/DDBJ whole genome shotgun (WGS) entry which is preliminary data.</text>
</comment>
<evidence type="ECO:0000256" key="2">
    <source>
        <dbReference type="ARBA" id="ARBA00023315"/>
    </source>
</evidence>
<dbReference type="InterPro" id="IPR011141">
    <property type="entry name" value="Polyketide_synthase_type-III"/>
</dbReference>
<dbReference type="AlphaFoldDB" id="A0AA88R164"/>
<dbReference type="GO" id="GO:0016747">
    <property type="term" value="F:acyltransferase activity, transferring groups other than amino-acyl groups"/>
    <property type="evidence" value="ECO:0007669"/>
    <property type="project" value="InterPro"/>
</dbReference>
<evidence type="ECO:0000259" key="3">
    <source>
        <dbReference type="Pfam" id="PF00195"/>
    </source>
</evidence>